<dbReference type="InterPro" id="IPR020476">
    <property type="entry name" value="Nudix_hydrolase"/>
</dbReference>
<comment type="similarity">
    <text evidence="2">Belongs to the Nudix hydrolase family.</text>
</comment>
<evidence type="ECO:0000313" key="5">
    <source>
        <dbReference type="Proteomes" id="UP000807353"/>
    </source>
</evidence>
<comment type="caution">
    <text evidence="4">The sequence shown here is derived from an EMBL/GenBank/DDBJ whole genome shotgun (WGS) entry which is preliminary data.</text>
</comment>
<keyword evidence="1 2" id="KW-0378">Hydrolase</keyword>
<evidence type="ECO:0000256" key="1">
    <source>
        <dbReference type="ARBA" id="ARBA00022801"/>
    </source>
</evidence>
<dbReference type="Gene3D" id="3.90.79.10">
    <property type="entry name" value="Nucleoside Triphosphate Pyrophosphohydrolase"/>
    <property type="match status" value="1"/>
</dbReference>
<dbReference type="EMBL" id="MU150231">
    <property type="protein sequence ID" value="KAF9468893.1"/>
    <property type="molecule type" value="Genomic_DNA"/>
</dbReference>
<dbReference type="PROSITE" id="PS51462">
    <property type="entry name" value="NUDIX"/>
    <property type="match status" value="1"/>
</dbReference>
<dbReference type="CDD" id="cd04678">
    <property type="entry name" value="NUDIX_MTH2_Nudt15"/>
    <property type="match status" value="1"/>
</dbReference>
<dbReference type="FunFam" id="3.90.79.10:FF:000060">
    <property type="entry name" value="Nudix hydrolase 1"/>
    <property type="match status" value="1"/>
</dbReference>
<dbReference type="SUPFAM" id="SSF55811">
    <property type="entry name" value="Nudix"/>
    <property type="match status" value="1"/>
</dbReference>
<keyword evidence="5" id="KW-1185">Reference proteome</keyword>
<evidence type="ECO:0000256" key="2">
    <source>
        <dbReference type="RuleBase" id="RU003476"/>
    </source>
</evidence>
<dbReference type="InterPro" id="IPR015797">
    <property type="entry name" value="NUDIX_hydrolase-like_dom_sf"/>
</dbReference>
<gene>
    <name evidence="4" type="ORF">BDZ94DRAFT_1244851</name>
</gene>
<dbReference type="AlphaFoldDB" id="A0A9P6CQR0"/>
<dbReference type="PROSITE" id="PS00893">
    <property type="entry name" value="NUDIX_BOX"/>
    <property type="match status" value="1"/>
</dbReference>
<dbReference type="GO" id="GO:0005829">
    <property type="term" value="C:cytosol"/>
    <property type="evidence" value="ECO:0007669"/>
    <property type="project" value="TreeGrafter"/>
</dbReference>
<dbReference type="InterPro" id="IPR000086">
    <property type="entry name" value="NUDIX_hydrolase_dom"/>
</dbReference>
<dbReference type="PANTHER" id="PTHR16099">
    <property type="entry name" value="8-OXO-DGTP DIPHOSPHATES NUDT15"/>
    <property type="match status" value="1"/>
</dbReference>
<evidence type="ECO:0000259" key="3">
    <source>
        <dbReference type="PROSITE" id="PS51462"/>
    </source>
</evidence>
<dbReference type="GO" id="GO:0035539">
    <property type="term" value="F:8-oxo-7,8-dihydrodeoxyguanosine triphosphate pyrophosphatase activity"/>
    <property type="evidence" value="ECO:0007669"/>
    <property type="project" value="TreeGrafter"/>
</dbReference>
<dbReference type="PRINTS" id="PR00502">
    <property type="entry name" value="NUDIXFAMILY"/>
</dbReference>
<dbReference type="GO" id="GO:0006203">
    <property type="term" value="P:dGTP catabolic process"/>
    <property type="evidence" value="ECO:0007669"/>
    <property type="project" value="TreeGrafter"/>
</dbReference>
<reference evidence="4" key="1">
    <citation type="submission" date="2020-11" db="EMBL/GenBank/DDBJ databases">
        <authorList>
            <consortium name="DOE Joint Genome Institute"/>
            <person name="Ahrendt S."/>
            <person name="Riley R."/>
            <person name="Andreopoulos W."/>
            <person name="Labutti K."/>
            <person name="Pangilinan J."/>
            <person name="Ruiz-Duenas F.J."/>
            <person name="Barrasa J.M."/>
            <person name="Sanchez-Garcia M."/>
            <person name="Camarero S."/>
            <person name="Miyauchi S."/>
            <person name="Serrano A."/>
            <person name="Linde D."/>
            <person name="Babiker R."/>
            <person name="Drula E."/>
            <person name="Ayuso-Fernandez I."/>
            <person name="Pacheco R."/>
            <person name="Padilla G."/>
            <person name="Ferreira P."/>
            <person name="Barriuso J."/>
            <person name="Kellner H."/>
            <person name="Castanera R."/>
            <person name="Alfaro M."/>
            <person name="Ramirez L."/>
            <person name="Pisabarro A.G."/>
            <person name="Kuo A."/>
            <person name="Tritt A."/>
            <person name="Lipzen A."/>
            <person name="He G."/>
            <person name="Yan M."/>
            <person name="Ng V."/>
            <person name="Cullen D."/>
            <person name="Martin F."/>
            <person name="Rosso M.-N."/>
            <person name="Henrissat B."/>
            <person name="Hibbett D."/>
            <person name="Martinez A.T."/>
            <person name="Grigoriev I.V."/>
        </authorList>
    </citation>
    <scope>NUCLEOTIDE SEQUENCE</scope>
    <source>
        <strain evidence="4">CBS 247.69</strain>
    </source>
</reference>
<evidence type="ECO:0000313" key="4">
    <source>
        <dbReference type="EMBL" id="KAF9468893.1"/>
    </source>
</evidence>
<proteinExistence type="inferred from homology"/>
<accession>A0A9P6CQR0</accession>
<dbReference type="InterPro" id="IPR020084">
    <property type="entry name" value="NUDIX_hydrolase_CS"/>
</dbReference>
<organism evidence="4 5">
    <name type="scientific">Collybia nuda</name>
    <dbReference type="NCBI Taxonomy" id="64659"/>
    <lineage>
        <taxon>Eukaryota</taxon>
        <taxon>Fungi</taxon>
        <taxon>Dikarya</taxon>
        <taxon>Basidiomycota</taxon>
        <taxon>Agaricomycotina</taxon>
        <taxon>Agaricomycetes</taxon>
        <taxon>Agaricomycetidae</taxon>
        <taxon>Agaricales</taxon>
        <taxon>Tricholomatineae</taxon>
        <taxon>Clitocybaceae</taxon>
        <taxon>Collybia</taxon>
    </lineage>
</organism>
<sequence length="123" mass="13381">MAKVGVGVFILDQAGRFILGKRKGSHGEGTWALPGGHLEFGETFEACAVREVLEETGLQVTDLRFLTATNNIMESEGKHYVTIFLGCKISGERTQPEVDLVTTHSRLATTYAPVTIAIGTRKM</sequence>
<dbReference type="Proteomes" id="UP000807353">
    <property type="component" value="Unassembled WGS sequence"/>
</dbReference>
<feature type="domain" description="Nudix hydrolase" evidence="3">
    <location>
        <begin position="1"/>
        <end position="123"/>
    </location>
</feature>
<dbReference type="Pfam" id="PF00293">
    <property type="entry name" value="NUDIX"/>
    <property type="match status" value="1"/>
</dbReference>
<protein>
    <submittedName>
        <fullName evidence="4">NUDIX hydrolase domain-like protein</fullName>
    </submittedName>
</protein>
<dbReference type="PANTHER" id="PTHR16099:SF5">
    <property type="entry name" value="NUCLEOTIDE TRIPHOSPHATE DIPHOSPHATASE NUDT15"/>
    <property type="match status" value="1"/>
</dbReference>
<dbReference type="OrthoDB" id="447842at2759"/>
<name>A0A9P6CQR0_9AGAR</name>